<dbReference type="SUPFAM" id="SSF140860">
    <property type="entry name" value="Pseudo ankyrin repeat-like"/>
    <property type="match status" value="1"/>
</dbReference>
<dbReference type="Proteomes" id="UP000007797">
    <property type="component" value="Unassembled WGS sequence"/>
</dbReference>
<dbReference type="PANTHER" id="PTHR47978">
    <property type="match status" value="1"/>
</dbReference>
<evidence type="ECO:0000313" key="2">
    <source>
        <dbReference type="EMBL" id="EGG15213.1"/>
    </source>
</evidence>
<dbReference type="STRING" id="1054147.F4Q944"/>
<protein>
    <submittedName>
        <fullName evidence="2">Uncharacterized protein</fullName>
    </submittedName>
</protein>
<dbReference type="SMART" id="SM00175">
    <property type="entry name" value="RAB"/>
    <property type="match status" value="1"/>
</dbReference>
<dbReference type="Pfam" id="PF00071">
    <property type="entry name" value="Ras"/>
    <property type="match status" value="1"/>
</dbReference>
<dbReference type="GO" id="GO:0005525">
    <property type="term" value="F:GTP binding"/>
    <property type="evidence" value="ECO:0007669"/>
    <property type="project" value="InterPro"/>
</dbReference>
<dbReference type="RefSeq" id="XP_004351933.1">
    <property type="nucleotide sequence ID" value="XM_004351881.1"/>
</dbReference>
<dbReference type="SMART" id="SM00173">
    <property type="entry name" value="RAS"/>
    <property type="match status" value="1"/>
</dbReference>
<dbReference type="InterPro" id="IPR001806">
    <property type="entry name" value="Small_GTPase"/>
</dbReference>
<proteinExistence type="predicted"/>
<dbReference type="PROSITE" id="PS51419">
    <property type="entry name" value="RAB"/>
    <property type="match status" value="1"/>
</dbReference>
<dbReference type="GO" id="GO:0003924">
    <property type="term" value="F:GTPase activity"/>
    <property type="evidence" value="ECO:0007669"/>
    <property type="project" value="InterPro"/>
</dbReference>
<reference evidence="3" key="1">
    <citation type="journal article" date="2011" name="Genome Res.">
        <title>Phylogeny-wide analysis of social amoeba genomes highlights ancient origins for complex intercellular communication.</title>
        <authorList>
            <person name="Heidel A.J."/>
            <person name="Lawal H.M."/>
            <person name="Felder M."/>
            <person name="Schilde C."/>
            <person name="Helps N.R."/>
            <person name="Tunggal B."/>
            <person name="Rivero F."/>
            <person name="John U."/>
            <person name="Schleicher M."/>
            <person name="Eichinger L."/>
            <person name="Platzer M."/>
            <person name="Noegel A.A."/>
            <person name="Schaap P."/>
            <person name="Gloeckner G."/>
        </authorList>
    </citation>
    <scope>NUCLEOTIDE SEQUENCE [LARGE SCALE GENOMIC DNA]</scope>
    <source>
        <strain evidence="3">SH3</strain>
    </source>
</reference>
<sequence>MTVARDVWLSGLDVTIVGNPGVGKNTFVQSLFGDKVRLYDKTDYITSHVEIVNQLDNYVKWNYQFCHLESKFYIVLKGELTNDSGLHNYLYSRTNIIFILFDVTNLQSFESLMKWCGNTNKYGKYKFETVVIIGTKRDLVNQRKVTREQANDFALGLGFSYFEVGKDDDDDTCIDRVYSIIARHLYENICKNVKSFEEGRLYLELDSISPPPPPQTTTTTTTTTIKDQLFYSVFRSKYIRTNIFKQITTIHSDLNVQLARGIGIPNISFWCSNRYINVLKYYQKTKLPIEINNIAKLSSILRMPDNSELLQYIVENIGRLLDQNEKNQIMNQVIVGGDLSIVKYLYSKGYYWTNEGLLMAIAFNHIDIVKFLVNYDKIEEWRSLTDPRTIDMCIGAAKSYNRKEIEILLSPPTLKKPTFKLFDKLSNMFSK</sequence>
<dbReference type="EMBL" id="GL883026">
    <property type="protein sequence ID" value="EGG15213.1"/>
    <property type="molecule type" value="Genomic_DNA"/>
</dbReference>
<evidence type="ECO:0000256" key="1">
    <source>
        <dbReference type="ARBA" id="ARBA00022741"/>
    </source>
</evidence>
<organism evidence="2 3">
    <name type="scientific">Cavenderia fasciculata</name>
    <name type="common">Slime mold</name>
    <name type="synonym">Dictyostelium fasciculatum</name>
    <dbReference type="NCBI Taxonomy" id="261658"/>
    <lineage>
        <taxon>Eukaryota</taxon>
        <taxon>Amoebozoa</taxon>
        <taxon>Evosea</taxon>
        <taxon>Eumycetozoa</taxon>
        <taxon>Dictyostelia</taxon>
        <taxon>Acytosteliales</taxon>
        <taxon>Cavenderiaceae</taxon>
        <taxon>Cavenderia</taxon>
    </lineage>
</organism>
<keyword evidence="1" id="KW-0547">Nucleotide-binding</keyword>
<dbReference type="InterPro" id="IPR027417">
    <property type="entry name" value="P-loop_NTPase"/>
</dbReference>
<dbReference type="Gene3D" id="3.40.50.300">
    <property type="entry name" value="P-loop containing nucleotide triphosphate hydrolases"/>
    <property type="match status" value="1"/>
</dbReference>
<dbReference type="SUPFAM" id="SSF52540">
    <property type="entry name" value="P-loop containing nucleoside triphosphate hydrolases"/>
    <property type="match status" value="1"/>
</dbReference>
<keyword evidence="3" id="KW-1185">Reference proteome</keyword>
<accession>F4Q944</accession>
<evidence type="ECO:0000313" key="3">
    <source>
        <dbReference type="Proteomes" id="UP000007797"/>
    </source>
</evidence>
<dbReference type="KEGG" id="dfa:DFA_10043"/>
<dbReference type="OrthoDB" id="265044at2759"/>
<name>F4Q944_CACFS</name>
<dbReference type="GeneID" id="14867053"/>
<gene>
    <name evidence="2" type="ORF">DFA_10043</name>
</gene>
<dbReference type="AlphaFoldDB" id="F4Q944"/>